<gene>
    <name evidence="3" type="ORF">ACFOD4_11710</name>
</gene>
<evidence type="ECO:0000256" key="1">
    <source>
        <dbReference type="SAM" id="MobiDB-lite"/>
    </source>
</evidence>
<evidence type="ECO:0000313" key="4">
    <source>
        <dbReference type="Proteomes" id="UP001595593"/>
    </source>
</evidence>
<dbReference type="Pfam" id="PF05235">
    <property type="entry name" value="CHAD"/>
    <property type="match status" value="1"/>
</dbReference>
<dbReference type="InterPro" id="IPR038186">
    <property type="entry name" value="CHAD_dom_sf"/>
</dbReference>
<protein>
    <submittedName>
        <fullName evidence="3">CHAD domain-containing protein</fullName>
    </submittedName>
</protein>
<dbReference type="Proteomes" id="UP001595593">
    <property type="component" value="Unassembled WGS sequence"/>
</dbReference>
<organism evidence="3 4">
    <name type="scientific">Teichococcus globiformis</name>
    <dbReference type="NCBI Taxonomy" id="2307229"/>
    <lineage>
        <taxon>Bacteria</taxon>
        <taxon>Pseudomonadati</taxon>
        <taxon>Pseudomonadota</taxon>
        <taxon>Alphaproteobacteria</taxon>
        <taxon>Acetobacterales</taxon>
        <taxon>Roseomonadaceae</taxon>
        <taxon>Roseomonas</taxon>
    </lineage>
</organism>
<dbReference type="PANTHER" id="PTHR39339">
    <property type="entry name" value="SLR1444 PROTEIN"/>
    <property type="match status" value="1"/>
</dbReference>
<name>A0ABV7FZ90_9PROT</name>
<proteinExistence type="predicted"/>
<dbReference type="RefSeq" id="WP_379596624.1">
    <property type="nucleotide sequence ID" value="NZ_JBHRTN010000010.1"/>
</dbReference>
<accession>A0ABV7FZ90</accession>
<dbReference type="SMART" id="SM00880">
    <property type="entry name" value="CHAD"/>
    <property type="match status" value="1"/>
</dbReference>
<dbReference type="InterPro" id="IPR007899">
    <property type="entry name" value="CHAD_dom"/>
</dbReference>
<evidence type="ECO:0000313" key="3">
    <source>
        <dbReference type="EMBL" id="MFC3125733.1"/>
    </source>
</evidence>
<dbReference type="EMBL" id="JBHRTN010000010">
    <property type="protein sequence ID" value="MFC3125733.1"/>
    <property type="molecule type" value="Genomic_DNA"/>
</dbReference>
<dbReference type="Gene3D" id="1.40.20.10">
    <property type="entry name" value="CHAD domain"/>
    <property type="match status" value="1"/>
</dbReference>
<keyword evidence="4" id="KW-1185">Reference proteome</keyword>
<reference evidence="4" key="1">
    <citation type="journal article" date="2019" name="Int. J. Syst. Evol. Microbiol.">
        <title>The Global Catalogue of Microorganisms (GCM) 10K type strain sequencing project: providing services to taxonomists for standard genome sequencing and annotation.</title>
        <authorList>
            <consortium name="The Broad Institute Genomics Platform"/>
            <consortium name="The Broad Institute Genome Sequencing Center for Infectious Disease"/>
            <person name="Wu L."/>
            <person name="Ma J."/>
        </authorList>
    </citation>
    <scope>NUCLEOTIDE SEQUENCE [LARGE SCALE GENOMIC DNA]</scope>
    <source>
        <strain evidence="4">KCTC 52094</strain>
    </source>
</reference>
<comment type="caution">
    <text evidence="3">The sequence shown here is derived from an EMBL/GenBank/DDBJ whole genome shotgun (WGS) entry which is preliminary data.</text>
</comment>
<feature type="domain" description="CHAD" evidence="2">
    <location>
        <begin position="187"/>
        <end position="463"/>
    </location>
</feature>
<dbReference type="PROSITE" id="PS51708">
    <property type="entry name" value="CHAD"/>
    <property type="match status" value="1"/>
</dbReference>
<sequence length="487" mass="52694">MPAAGAALVWRHKALASRTRPRSTAESWIWLDTPDKRLRDAGLALRAPSKGPRRVCPLMPAIGFRLPGEATGPQTELPAGAVPEAVEGAVLETVARYAGRHQWSRADATGVALRLQVGRIEGGTGGSAVAQLSLTGPRRAVVELAQNLAADLPLLPAHASLDELAQAQALGAAPRHRRRGPPDLGDTGNPAEALALALAHLTEVLLAQAPEARAEAGPAGVHQLRVAARRLRSCLKQFRRSFSGPALEALNSGLGDLARGLTDAREWDVFLGGLGAELGAALGQDQRWSRLLRQAEMQRLEAYGALRVLLEGPAFRHVVWQAVRLASLREWDASAGLNEAPLRPWAASLLQKRRKAMKKLARDIENATDESLHDLRLEAKKLRYAAELFAPLWPGRATRRFQKRLAFLQDALGLSNDAVVARARVASLKGAPAWAIGLAEGWSLAAAQDMRPRAIEAWHGFKKQDSFWSEDVSDRRMKPAVPFATET</sequence>
<evidence type="ECO:0000259" key="2">
    <source>
        <dbReference type="PROSITE" id="PS51708"/>
    </source>
</evidence>
<dbReference type="PANTHER" id="PTHR39339:SF1">
    <property type="entry name" value="CHAD DOMAIN-CONTAINING PROTEIN"/>
    <property type="match status" value="1"/>
</dbReference>
<feature type="region of interest" description="Disordered" evidence="1">
    <location>
        <begin position="169"/>
        <end position="189"/>
    </location>
</feature>